<dbReference type="VEuPathDB" id="FungiDB:BD410DRAFT_811406"/>
<organism evidence="2 3">
    <name type="scientific">Rickenella mellea</name>
    <dbReference type="NCBI Taxonomy" id="50990"/>
    <lineage>
        <taxon>Eukaryota</taxon>
        <taxon>Fungi</taxon>
        <taxon>Dikarya</taxon>
        <taxon>Basidiomycota</taxon>
        <taxon>Agaricomycotina</taxon>
        <taxon>Agaricomycetes</taxon>
        <taxon>Hymenochaetales</taxon>
        <taxon>Rickenellaceae</taxon>
        <taxon>Rickenella</taxon>
    </lineage>
</organism>
<protein>
    <submittedName>
        <fullName evidence="2">Uncharacterized protein</fullName>
    </submittedName>
</protein>
<dbReference type="AlphaFoldDB" id="A0A4R5XFS7"/>
<name>A0A4R5XFS7_9AGAM</name>
<evidence type="ECO:0000313" key="3">
    <source>
        <dbReference type="Proteomes" id="UP000294933"/>
    </source>
</evidence>
<reference evidence="2 3" key="1">
    <citation type="submission" date="2018-06" db="EMBL/GenBank/DDBJ databases">
        <title>A transcriptomic atlas of mushroom development highlights an independent origin of complex multicellularity.</title>
        <authorList>
            <consortium name="DOE Joint Genome Institute"/>
            <person name="Krizsan K."/>
            <person name="Almasi E."/>
            <person name="Merenyi Z."/>
            <person name="Sahu N."/>
            <person name="Viragh M."/>
            <person name="Koszo T."/>
            <person name="Mondo S."/>
            <person name="Kiss B."/>
            <person name="Balint B."/>
            <person name="Kues U."/>
            <person name="Barry K."/>
            <person name="Hegedus J.C."/>
            <person name="Henrissat B."/>
            <person name="Johnson J."/>
            <person name="Lipzen A."/>
            <person name="Ohm R."/>
            <person name="Nagy I."/>
            <person name="Pangilinan J."/>
            <person name="Yan J."/>
            <person name="Xiong Y."/>
            <person name="Grigoriev I.V."/>
            <person name="Hibbett D.S."/>
            <person name="Nagy L.G."/>
        </authorList>
    </citation>
    <scope>NUCLEOTIDE SEQUENCE [LARGE SCALE GENOMIC DNA]</scope>
    <source>
        <strain evidence="2 3">SZMC22713</strain>
    </source>
</reference>
<dbReference type="EMBL" id="ML170156">
    <property type="protein sequence ID" value="TDL30014.1"/>
    <property type="molecule type" value="Genomic_DNA"/>
</dbReference>
<gene>
    <name evidence="2" type="ORF">BD410DRAFT_811406</name>
</gene>
<feature type="region of interest" description="Disordered" evidence="1">
    <location>
        <begin position="1"/>
        <end position="25"/>
    </location>
</feature>
<proteinExistence type="predicted"/>
<evidence type="ECO:0000256" key="1">
    <source>
        <dbReference type="SAM" id="MobiDB-lite"/>
    </source>
</evidence>
<evidence type="ECO:0000313" key="2">
    <source>
        <dbReference type="EMBL" id="TDL30014.1"/>
    </source>
</evidence>
<dbReference type="OrthoDB" id="5370359at2759"/>
<keyword evidence="3" id="KW-1185">Reference proteome</keyword>
<accession>A0A4R5XFS7</accession>
<sequence>MSTKRKSDTTAGAATKKARSSETIKKFQSARMTVEEVLADKSDFPVPDGEDEVRKTTVELVEYIKHLEGEVNAATAAAKPVQKTKEQIETAAERVRTAARSGIRKQMSWKPTCKEGRAKWAYDGVCPDPLVFASVMNIEGPPKFKTKKVPKDEFGELIGDLEVEVRYDTLVITGTDVNVRWNPETGEFKFSGTYGRLRGL</sequence>
<dbReference type="Proteomes" id="UP000294933">
    <property type="component" value="Unassembled WGS sequence"/>
</dbReference>